<name>A0ABY0FBN1_9NEIS</name>
<comment type="caution">
    <text evidence="4">The sequence shown here is derived from an EMBL/GenBank/DDBJ whole genome shotgun (WGS) entry which is preliminary data.</text>
</comment>
<organism evidence="4 5">
    <name type="scientific">Crenobacter cavernae</name>
    <dbReference type="NCBI Taxonomy" id="2290923"/>
    <lineage>
        <taxon>Bacteria</taxon>
        <taxon>Pseudomonadati</taxon>
        <taxon>Pseudomonadota</taxon>
        <taxon>Betaproteobacteria</taxon>
        <taxon>Neisseriales</taxon>
        <taxon>Neisseriaceae</taxon>
        <taxon>Crenobacter</taxon>
    </lineage>
</organism>
<keyword evidence="5" id="KW-1185">Reference proteome</keyword>
<dbReference type="Proteomes" id="UP000290682">
    <property type="component" value="Unassembled WGS sequence"/>
</dbReference>
<dbReference type="EMBL" id="REGR01000009">
    <property type="protein sequence ID" value="RXZ43449.1"/>
    <property type="molecule type" value="Genomic_DNA"/>
</dbReference>
<protein>
    <submittedName>
        <fullName evidence="4">DUF4377 domain-containing protein</fullName>
    </submittedName>
</protein>
<dbReference type="InterPro" id="IPR005184">
    <property type="entry name" value="DUF306_Meta_HslJ"/>
</dbReference>
<keyword evidence="1" id="KW-0732">Signal</keyword>
<dbReference type="Pfam" id="PF14302">
    <property type="entry name" value="DUF4377"/>
    <property type="match status" value="1"/>
</dbReference>
<evidence type="ECO:0000313" key="5">
    <source>
        <dbReference type="Proteomes" id="UP000290682"/>
    </source>
</evidence>
<feature type="chain" id="PRO_5047192636" evidence="1">
    <location>
        <begin position="22"/>
        <end position="221"/>
    </location>
</feature>
<evidence type="ECO:0000259" key="3">
    <source>
        <dbReference type="Pfam" id="PF14302"/>
    </source>
</evidence>
<dbReference type="Gene3D" id="2.40.128.270">
    <property type="match status" value="1"/>
</dbReference>
<feature type="domain" description="DUF306" evidence="2">
    <location>
        <begin position="24"/>
        <end position="113"/>
    </location>
</feature>
<reference evidence="4 5" key="1">
    <citation type="submission" date="2018-10" db="EMBL/GenBank/DDBJ databases">
        <title>Draft genome of Fastidiocella sp. strain 375T, a bacterium isolated from a karstic cave dripping water.</title>
        <authorList>
            <person name="Coelho C."/>
            <person name="Verissimo A."/>
            <person name="Tiago I."/>
        </authorList>
    </citation>
    <scope>NUCLEOTIDE SEQUENCE [LARGE SCALE GENOMIC DNA]</scope>
    <source>
        <strain evidence="4 5">CAVE-375</strain>
    </source>
</reference>
<dbReference type="InterPro" id="IPR025485">
    <property type="entry name" value="DUF4377"/>
</dbReference>
<proteinExistence type="predicted"/>
<feature type="signal peptide" evidence="1">
    <location>
        <begin position="1"/>
        <end position="21"/>
    </location>
</feature>
<evidence type="ECO:0000313" key="4">
    <source>
        <dbReference type="EMBL" id="RXZ43449.1"/>
    </source>
</evidence>
<evidence type="ECO:0000256" key="1">
    <source>
        <dbReference type="SAM" id="SignalP"/>
    </source>
</evidence>
<gene>
    <name evidence="4" type="ORF">EBB06_09845</name>
</gene>
<feature type="domain" description="DUF4377" evidence="3">
    <location>
        <begin position="139"/>
        <end position="213"/>
    </location>
</feature>
<sequence>MPMKHRLIALVAACAAAPAFAFPNLAGTEWQLDTPRAENPPTLRFDAGKATGFGGCNRYVWTHKDGKSLVAATRMLCAPAAMQTEQAFFKLLEARPRLVPDGRATKLALVAGSTRYEFRRVKTEQPTTAPAVETSRYLTVAPFTAPCSAGVAKMQCLQVRESDSGDWQNFYGGIEGFTPQPGIQYTLKVRVIPIANPPADAPNRRVVLERVVMQEKTEKLN</sequence>
<accession>A0ABY0FBN1</accession>
<evidence type="ECO:0000259" key="2">
    <source>
        <dbReference type="Pfam" id="PF03724"/>
    </source>
</evidence>
<dbReference type="Pfam" id="PF03724">
    <property type="entry name" value="META"/>
    <property type="match status" value="1"/>
</dbReference>
<dbReference type="InterPro" id="IPR038670">
    <property type="entry name" value="HslJ-like_sf"/>
</dbReference>